<comment type="subunit">
    <text evidence="3 9">Tetramer of two alpha and two beta chains.</text>
</comment>
<dbReference type="Gene3D" id="3.20.20.70">
    <property type="entry name" value="Aldolase class I"/>
    <property type="match status" value="1"/>
</dbReference>
<dbReference type="GO" id="GO:0004834">
    <property type="term" value="F:tryptophan synthase activity"/>
    <property type="evidence" value="ECO:0007669"/>
    <property type="project" value="UniProtKB-UniRule"/>
</dbReference>
<dbReference type="AlphaFoldDB" id="E6U699"/>
<feature type="active site" description="Proton acceptor" evidence="9">
    <location>
        <position position="50"/>
    </location>
</feature>
<evidence type="ECO:0000256" key="10">
    <source>
        <dbReference type="RuleBase" id="RU003662"/>
    </source>
</evidence>
<dbReference type="RefSeq" id="WP_013485221.1">
    <property type="nucleotide sequence ID" value="NC_014828.1"/>
</dbReference>
<dbReference type="HOGENOM" id="CLU_016734_0_0_9"/>
<keyword evidence="7 9" id="KW-0456">Lyase</keyword>
<evidence type="ECO:0000256" key="6">
    <source>
        <dbReference type="ARBA" id="ARBA00023141"/>
    </source>
</evidence>
<accession>E6U699</accession>
<keyword evidence="4 9" id="KW-0028">Amino-acid biosynthesis</keyword>
<dbReference type="PANTHER" id="PTHR43406">
    <property type="entry name" value="TRYPTOPHAN SYNTHASE, ALPHA CHAIN"/>
    <property type="match status" value="1"/>
</dbReference>
<evidence type="ECO:0000313" key="12">
    <source>
        <dbReference type="Proteomes" id="UP000001551"/>
    </source>
</evidence>
<sequence>MTDRIGEMFAKQKQAGKKALITFVTAGDPDIAATEKLVLAMEQAGADLVELGVPFSDPVAEGPVIQAANIRALSNGLKIDGVFDAVARLREKTQVPLVFLMYINSIFNYGKENFFKRCRETGVDGVIIPDLPYEEKDEVADPAAKNGIKLISLVAPTSHERIQKIAEQAEGFLYCVSSLGVTGTRSSFHTDFESFFSLINRYTAAPTALGFGISSPEQARELKRYADGIIVGSAIVRLVGAAATPEDAVKSVADFTASLRAGLDS</sequence>
<dbReference type="PROSITE" id="PS00167">
    <property type="entry name" value="TRP_SYNTHASE_ALPHA"/>
    <property type="match status" value="1"/>
</dbReference>
<evidence type="ECO:0000256" key="1">
    <source>
        <dbReference type="ARBA" id="ARBA00003365"/>
    </source>
</evidence>
<dbReference type="FunFam" id="3.20.20.70:FF:000037">
    <property type="entry name" value="Tryptophan synthase alpha chain"/>
    <property type="match status" value="1"/>
</dbReference>
<dbReference type="SUPFAM" id="SSF51366">
    <property type="entry name" value="Ribulose-phoshate binding barrel"/>
    <property type="match status" value="1"/>
</dbReference>
<dbReference type="PANTHER" id="PTHR43406:SF1">
    <property type="entry name" value="TRYPTOPHAN SYNTHASE ALPHA CHAIN, CHLOROPLASTIC"/>
    <property type="match status" value="1"/>
</dbReference>
<dbReference type="Pfam" id="PF00290">
    <property type="entry name" value="Trp_syntA"/>
    <property type="match status" value="1"/>
</dbReference>
<evidence type="ECO:0000256" key="7">
    <source>
        <dbReference type="ARBA" id="ARBA00023239"/>
    </source>
</evidence>
<dbReference type="UniPathway" id="UPA00035">
    <property type="reaction ID" value="UER00044"/>
</dbReference>
<dbReference type="EC" id="4.2.1.20" evidence="9"/>
<dbReference type="eggNOG" id="COG0159">
    <property type="taxonomic scope" value="Bacteria"/>
</dbReference>
<dbReference type="InterPro" id="IPR011060">
    <property type="entry name" value="RibuloseP-bd_barrel"/>
</dbReference>
<feature type="active site" description="Proton acceptor" evidence="9">
    <location>
        <position position="61"/>
    </location>
</feature>
<comment type="pathway">
    <text evidence="2 9">Amino-acid biosynthesis; L-tryptophan biosynthesis; L-tryptophan from chorismate: step 5/5.</text>
</comment>
<proteinExistence type="inferred from homology"/>
<evidence type="ECO:0000256" key="9">
    <source>
        <dbReference type="HAMAP-Rule" id="MF_00131"/>
    </source>
</evidence>
<keyword evidence="12" id="KW-1185">Reference proteome</keyword>
<organism evidence="11 12">
    <name type="scientific">Ethanoligenens harbinense (strain DSM 18485 / JCM 12961 / CGMCC 1.5033 / YUAN-3)</name>
    <dbReference type="NCBI Taxonomy" id="663278"/>
    <lineage>
        <taxon>Bacteria</taxon>
        <taxon>Bacillati</taxon>
        <taxon>Bacillota</taxon>
        <taxon>Clostridia</taxon>
        <taxon>Eubacteriales</taxon>
        <taxon>Oscillospiraceae</taxon>
        <taxon>Ethanoligenens</taxon>
    </lineage>
</organism>
<reference evidence="11 12" key="1">
    <citation type="submission" date="2010-12" db="EMBL/GenBank/DDBJ databases">
        <title>Complete sequence of Ethanoligenens harbinense YUAN-3.</title>
        <authorList>
            <person name="Lucas S."/>
            <person name="Copeland A."/>
            <person name="Lapidus A."/>
            <person name="Cheng J.-F."/>
            <person name="Bruce D."/>
            <person name="Goodwin L."/>
            <person name="Pitluck S."/>
            <person name="Chertkov O."/>
            <person name="Misra M."/>
            <person name="Detter J.C."/>
            <person name="Han C."/>
            <person name="Tapia R."/>
            <person name="Land M."/>
            <person name="Hauser L."/>
            <person name="Jeffries C."/>
            <person name="Kyrpides N."/>
            <person name="Ivanova N."/>
            <person name="Mikhailova N."/>
            <person name="Wang A."/>
            <person name="Mouttaki H."/>
            <person name="He Z."/>
            <person name="Zhou J."/>
            <person name="Hemme C.L."/>
            <person name="Woyke T."/>
        </authorList>
    </citation>
    <scope>NUCLEOTIDE SEQUENCE [LARGE SCALE GENOMIC DNA]</scope>
    <source>
        <strain evidence="12">DSM 18485 / JCM 12961 / CGMCC 1.5033 / YUAN-3</strain>
    </source>
</reference>
<comment type="similarity">
    <text evidence="9 10">Belongs to the TrpA family.</text>
</comment>
<dbReference type="CDD" id="cd04724">
    <property type="entry name" value="Tryptophan_synthase_alpha"/>
    <property type="match status" value="1"/>
</dbReference>
<dbReference type="InterPro" id="IPR013785">
    <property type="entry name" value="Aldolase_TIM"/>
</dbReference>
<dbReference type="InterPro" id="IPR002028">
    <property type="entry name" value="Trp_synthase_suA"/>
</dbReference>
<keyword evidence="5 9" id="KW-0822">Tryptophan biosynthesis</keyword>
<dbReference type="NCBIfam" id="TIGR00262">
    <property type="entry name" value="trpA"/>
    <property type="match status" value="1"/>
</dbReference>
<evidence type="ECO:0000256" key="2">
    <source>
        <dbReference type="ARBA" id="ARBA00004733"/>
    </source>
</evidence>
<name>E6U699_ETHHY</name>
<dbReference type="InterPro" id="IPR018204">
    <property type="entry name" value="Trp_synthase_alpha_AS"/>
</dbReference>
<dbReference type="HAMAP" id="MF_00131">
    <property type="entry name" value="Trp_synth_alpha"/>
    <property type="match status" value="1"/>
</dbReference>
<evidence type="ECO:0000313" key="11">
    <source>
        <dbReference type="EMBL" id="ADU26866.1"/>
    </source>
</evidence>
<protein>
    <recommendedName>
        <fullName evidence="9">Tryptophan synthase alpha chain</fullName>
        <ecNumber evidence="9">4.2.1.20</ecNumber>
    </recommendedName>
</protein>
<comment type="function">
    <text evidence="1 9">The alpha subunit is responsible for the aldol cleavage of indoleglycerol phosphate to indole and glyceraldehyde 3-phosphate.</text>
</comment>
<evidence type="ECO:0000256" key="8">
    <source>
        <dbReference type="ARBA" id="ARBA00049047"/>
    </source>
</evidence>
<comment type="catalytic activity">
    <reaction evidence="8 9">
        <text>(1S,2R)-1-C-(indol-3-yl)glycerol 3-phosphate + L-serine = D-glyceraldehyde 3-phosphate + L-tryptophan + H2O</text>
        <dbReference type="Rhea" id="RHEA:10532"/>
        <dbReference type="ChEBI" id="CHEBI:15377"/>
        <dbReference type="ChEBI" id="CHEBI:33384"/>
        <dbReference type="ChEBI" id="CHEBI:57912"/>
        <dbReference type="ChEBI" id="CHEBI:58866"/>
        <dbReference type="ChEBI" id="CHEBI:59776"/>
        <dbReference type="EC" id="4.2.1.20"/>
    </reaction>
</comment>
<evidence type="ECO:0000256" key="4">
    <source>
        <dbReference type="ARBA" id="ARBA00022605"/>
    </source>
</evidence>
<dbReference type="GO" id="GO:0005829">
    <property type="term" value="C:cytosol"/>
    <property type="evidence" value="ECO:0007669"/>
    <property type="project" value="TreeGrafter"/>
</dbReference>
<evidence type="ECO:0000256" key="5">
    <source>
        <dbReference type="ARBA" id="ARBA00022822"/>
    </source>
</evidence>
<dbReference type="EMBL" id="CP002400">
    <property type="protein sequence ID" value="ADU26866.1"/>
    <property type="molecule type" value="Genomic_DNA"/>
</dbReference>
<gene>
    <name evidence="9" type="primary">trpA</name>
    <name evidence="11" type="ordered locus">Ethha_1326</name>
</gene>
<evidence type="ECO:0000256" key="3">
    <source>
        <dbReference type="ARBA" id="ARBA00011270"/>
    </source>
</evidence>
<keyword evidence="6 9" id="KW-0057">Aromatic amino acid biosynthesis</keyword>
<dbReference type="Proteomes" id="UP000001551">
    <property type="component" value="Chromosome"/>
</dbReference>
<dbReference type="KEGG" id="eha:Ethha_1326"/>
<dbReference type="STRING" id="663278.Ethha_1326"/>